<evidence type="ECO:0000256" key="2">
    <source>
        <dbReference type="SAM" id="Phobius"/>
    </source>
</evidence>
<dbReference type="Pfam" id="PF02254">
    <property type="entry name" value="TrkA_N"/>
    <property type="match status" value="1"/>
</dbReference>
<name>A0A2A7SFC0_BURGA</name>
<dbReference type="InterPro" id="IPR013099">
    <property type="entry name" value="K_chnl_dom"/>
</dbReference>
<dbReference type="Proteomes" id="UP000220629">
    <property type="component" value="Unassembled WGS sequence"/>
</dbReference>
<dbReference type="SUPFAM" id="SSF81324">
    <property type="entry name" value="Voltage-gated potassium channels"/>
    <property type="match status" value="1"/>
</dbReference>
<organism evidence="4 5">
    <name type="scientific">Burkholderia gladioli</name>
    <name type="common">Pseudomonas marginata</name>
    <name type="synonym">Phytomonas marginata</name>
    <dbReference type="NCBI Taxonomy" id="28095"/>
    <lineage>
        <taxon>Bacteria</taxon>
        <taxon>Pseudomonadati</taxon>
        <taxon>Pseudomonadota</taxon>
        <taxon>Betaproteobacteria</taxon>
        <taxon>Burkholderiales</taxon>
        <taxon>Burkholderiaceae</taxon>
        <taxon>Burkholderia</taxon>
    </lineage>
</organism>
<evidence type="ECO:0000256" key="1">
    <source>
        <dbReference type="ARBA" id="ARBA00004651"/>
    </source>
</evidence>
<gene>
    <name evidence="4" type="ORF">CRM94_07460</name>
</gene>
<proteinExistence type="predicted"/>
<evidence type="ECO:0000313" key="5">
    <source>
        <dbReference type="Proteomes" id="UP000220629"/>
    </source>
</evidence>
<dbReference type="GO" id="GO:0005886">
    <property type="term" value="C:plasma membrane"/>
    <property type="evidence" value="ECO:0007669"/>
    <property type="project" value="UniProtKB-SubCell"/>
</dbReference>
<comment type="caution">
    <text evidence="4">The sequence shown here is derived from an EMBL/GenBank/DDBJ whole genome shotgun (WGS) entry which is preliminary data.</text>
</comment>
<keyword evidence="2" id="KW-1133">Transmembrane helix</keyword>
<dbReference type="InterPro" id="IPR036291">
    <property type="entry name" value="NAD(P)-bd_dom_sf"/>
</dbReference>
<feature type="domain" description="RCK N-terminal" evidence="3">
    <location>
        <begin position="147"/>
        <end position="267"/>
    </location>
</feature>
<dbReference type="InterPro" id="IPR050721">
    <property type="entry name" value="Trk_Ktr_HKT_K-transport"/>
</dbReference>
<dbReference type="Gene3D" id="1.10.287.70">
    <property type="match status" value="1"/>
</dbReference>
<keyword evidence="2" id="KW-0472">Membrane</keyword>
<feature type="transmembrane region" description="Helical" evidence="2">
    <location>
        <begin position="107"/>
        <end position="129"/>
    </location>
</feature>
<evidence type="ECO:0000259" key="3">
    <source>
        <dbReference type="PROSITE" id="PS51201"/>
    </source>
</evidence>
<dbReference type="Gene3D" id="3.40.50.720">
    <property type="entry name" value="NAD(P)-binding Rossmann-like Domain"/>
    <property type="match status" value="1"/>
</dbReference>
<feature type="transmembrane region" description="Helical" evidence="2">
    <location>
        <begin position="41"/>
        <end position="61"/>
    </location>
</feature>
<dbReference type="Pfam" id="PF07885">
    <property type="entry name" value="Ion_trans_2"/>
    <property type="match status" value="1"/>
</dbReference>
<feature type="transmembrane region" description="Helical" evidence="2">
    <location>
        <begin position="81"/>
        <end position="100"/>
    </location>
</feature>
<dbReference type="EMBL" id="PDDY01000001">
    <property type="protein sequence ID" value="PEH41995.1"/>
    <property type="molecule type" value="Genomic_DNA"/>
</dbReference>
<keyword evidence="2" id="KW-0812">Transmembrane</keyword>
<reference evidence="5" key="1">
    <citation type="submission" date="2017-09" db="EMBL/GenBank/DDBJ databases">
        <title>FDA dAtabase for Regulatory Grade micrObial Sequences (FDA-ARGOS): Supporting development and validation of Infectious Disease Dx tests.</title>
        <authorList>
            <person name="Minogue T."/>
            <person name="Wolcott M."/>
            <person name="Wasieloski L."/>
            <person name="Aguilar W."/>
            <person name="Moore D."/>
            <person name="Tallon L."/>
            <person name="Sadzewicz L."/>
            <person name="Ott S."/>
            <person name="Zhao X."/>
            <person name="Nagaraj S."/>
            <person name="Vavikolanu K."/>
            <person name="Aluvathingal J."/>
            <person name="Nadendla S."/>
            <person name="Sichtig H."/>
        </authorList>
    </citation>
    <scope>NUCLEOTIDE SEQUENCE [LARGE SCALE GENOMIC DNA]</scope>
    <source>
        <strain evidence="5">FDAARGOS_390</strain>
    </source>
</reference>
<evidence type="ECO:0000313" key="4">
    <source>
        <dbReference type="EMBL" id="PEH41995.1"/>
    </source>
</evidence>
<dbReference type="PANTHER" id="PTHR43833">
    <property type="entry name" value="POTASSIUM CHANNEL PROTEIN 2-RELATED-RELATED"/>
    <property type="match status" value="1"/>
</dbReference>
<dbReference type="InterPro" id="IPR003148">
    <property type="entry name" value="RCK_N"/>
</dbReference>
<protein>
    <submittedName>
        <fullName evidence="4">Potassium transporter TrkA</fullName>
    </submittedName>
</protein>
<dbReference type="GO" id="GO:0006813">
    <property type="term" value="P:potassium ion transport"/>
    <property type="evidence" value="ECO:0007669"/>
    <property type="project" value="InterPro"/>
</dbReference>
<comment type="subcellular location">
    <subcellularLocation>
        <location evidence="1">Cell membrane</location>
        <topology evidence="1">Multi-pass membrane protein</topology>
    </subcellularLocation>
</comment>
<sequence>MARVRRRAFPSRLRRRLFPGHRGIAHRILFTRPTSSPLKTLLYRALFVAGLCALAFIVLYLDRNGLYDAHRQSPGGVDLLYFTMVTIATVGYGDIVPITAKARLIDAFFIVPIRLIIWFTFLGTAYQFVIQRVVEEFRMKRLQKELQGHVIVCGFGMAGSVAVQELLEGGVDPRDIVVIDPAQESLEAAAELGVIGLRGDPSREDLLQQAQVRQSSAVIVAVNDDATAVLLTLTVRSIAPDTKIIVRIREQTFWRQLRQAGANVIVGSTKIGGLLLANAVNSRYVVPFVNDLLSTRGRVMLQERPAEPHEVGRRSNEVPGVVVIGLARNGTLMSFYEEAPVPIEAGDVLMVIQSTRQAAGSQP</sequence>
<dbReference type="SUPFAM" id="SSF51735">
    <property type="entry name" value="NAD(P)-binding Rossmann-fold domains"/>
    <property type="match status" value="1"/>
</dbReference>
<dbReference type="PROSITE" id="PS51201">
    <property type="entry name" value="RCK_N"/>
    <property type="match status" value="1"/>
</dbReference>
<dbReference type="PANTHER" id="PTHR43833:SF9">
    <property type="entry name" value="POTASSIUM CHANNEL PROTEIN YUGO-RELATED"/>
    <property type="match status" value="1"/>
</dbReference>
<accession>A0A2A7SFC0</accession>
<dbReference type="RefSeq" id="WP_096752745.1">
    <property type="nucleotide sequence ID" value="NZ_CADEPO010000006.1"/>
</dbReference>
<dbReference type="AlphaFoldDB" id="A0A2A7SFC0"/>